<dbReference type="GO" id="GO:0061630">
    <property type="term" value="F:ubiquitin protein ligase activity"/>
    <property type="evidence" value="ECO:0007669"/>
    <property type="project" value="TreeGrafter"/>
</dbReference>
<accession>A0A1G4JIA1</accession>
<feature type="region of interest" description="Disordered" evidence="5">
    <location>
        <begin position="143"/>
        <end position="208"/>
    </location>
</feature>
<keyword evidence="8" id="KW-1185">Reference proteome</keyword>
<name>A0A1G4JIA1_9SACH</name>
<gene>
    <name evidence="7" type="ORF">LADA_0F02146G</name>
</gene>
<evidence type="ECO:0000256" key="5">
    <source>
        <dbReference type="SAM" id="MobiDB-lite"/>
    </source>
</evidence>
<dbReference type="STRING" id="1266660.A0A1G4JIA1"/>
<dbReference type="AlphaFoldDB" id="A0A1G4JIA1"/>
<dbReference type="SUPFAM" id="SSF57850">
    <property type="entry name" value="RING/U-box"/>
    <property type="match status" value="1"/>
</dbReference>
<keyword evidence="1" id="KW-0479">Metal-binding</keyword>
<feature type="compositionally biased region" description="Polar residues" evidence="5">
    <location>
        <begin position="356"/>
        <end position="375"/>
    </location>
</feature>
<feature type="compositionally biased region" description="Polar residues" evidence="5">
    <location>
        <begin position="413"/>
        <end position="434"/>
    </location>
</feature>
<evidence type="ECO:0000313" key="7">
    <source>
        <dbReference type="EMBL" id="SCU90148.1"/>
    </source>
</evidence>
<dbReference type="GO" id="GO:0008270">
    <property type="term" value="F:zinc ion binding"/>
    <property type="evidence" value="ECO:0007669"/>
    <property type="project" value="UniProtKB-KW"/>
</dbReference>
<dbReference type="InterPro" id="IPR001841">
    <property type="entry name" value="Znf_RING"/>
</dbReference>
<dbReference type="PROSITE" id="PS50089">
    <property type="entry name" value="ZF_RING_2"/>
    <property type="match status" value="1"/>
</dbReference>
<feature type="region of interest" description="Disordered" evidence="5">
    <location>
        <begin position="570"/>
        <end position="617"/>
    </location>
</feature>
<dbReference type="OrthoDB" id="8062037at2759"/>
<sequence>MAADNSDEPQRSNPEPPARPPSLLSNLNPSATRNIRVTIQYAVLDHRRLNPDGNEPNESLSRVPFVLNFTDVPSSATQERLEQVVALASNVAIGRLHRRYSRPKGITKEAFEKLPVVKLAEVGQSSCSICYEDFVEEIEDSKIDGKEGRKRNQESEGDADRESSEAKRARLTNAFDTNEPPSELPAQSAAEPSSDYKNSTSESYKHSPVQLQCNHIFGRECIREWTKEHNSCPICRASIVQADGLSDSVNSAEEDEENLLDQQTFERIRTILYGPTPNGMSQQTTSNTNFNASTDTGTNTNATTTTTTNTTSNTTINTDANAISNEDSPAPSGAWPETMGPSANIFILRSSQLPAASSSGQTANSNVSQSASNTLHIPATPVTSPPLVLDVMRPGGIGTLPISFVAIRRRDSNQQQDTEGSNDSANAPSETTTHLPDGDRSTTSTTFGPNSTARSASGADRPMDSSRIMTLVDHILGLPNRQQLNPSMPTALSGDLPEQLGTAAVSDATVSGGGEEGAQMESAATRRGFIFNSILGFARNLGNLNENWRSSPNGQTSNELFNTGVASQRTDDGVSTMTFNGEMPSPPSQRSSSQGRNDEAASNSNTQQGSGQPDTSL</sequence>
<feature type="compositionally biased region" description="Polar residues" evidence="5">
    <location>
        <begin position="441"/>
        <end position="455"/>
    </location>
</feature>
<feature type="compositionally biased region" description="Polar residues" evidence="5">
    <location>
        <begin position="570"/>
        <end position="579"/>
    </location>
</feature>
<reference evidence="7 8" key="1">
    <citation type="submission" date="2016-03" db="EMBL/GenBank/DDBJ databases">
        <authorList>
            <person name="Devillers H."/>
        </authorList>
    </citation>
    <scope>NUCLEOTIDE SEQUENCE [LARGE SCALE GENOMIC DNA]</scope>
    <source>
        <strain evidence="7">CBS 10888</strain>
    </source>
</reference>
<evidence type="ECO:0000256" key="1">
    <source>
        <dbReference type="ARBA" id="ARBA00022723"/>
    </source>
</evidence>
<dbReference type="Pfam" id="PF13639">
    <property type="entry name" value="zf-RING_2"/>
    <property type="match status" value="1"/>
</dbReference>
<feature type="region of interest" description="Disordered" evidence="5">
    <location>
        <begin position="292"/>
        <end position="339"/>
    </location>
</feature>
<feature type="compositionally biased region" description="Basic and acidic residues" evidence="5">
    <location>
        <begin position="143"/>
        <end position="168"/>
    </location>
</feature>
<dbReference type="PANTHER" id="PTHR45931">
    <property type="entry name" value="SI:CH211-59O9.10"/>
    <property type="match status" value="1"/>
</dbReference>
<evidence type="ECO:0000256" key="3">
    <source>
        <dbReference type="ARBA" id="ARBA00022833"/>
    </source>
</evidence>
<feature type="domain" description="RING-type" evidence="6">
    <location>
        <begin position="127"/>
        <end position="236"/>
    </location>
</feature>
<dbReference type="GO" id="GO:0006511">
    <property type="term" value="P:ubiquitin-dependent protein catabolic process"/>
    <property type="evidence" value="ECO:0007669"/>
    <property type="project" value="TreeGrafter"/>
</dbReference>
<dbReference type="InterPro" id="IPR013083">
    <property type="entry name" value="Znf_RING/FYVE/PHD"/>
</dbReference>
<evidence type="ECO:0000313" key="8">
    <source>
        <dbReference type="Proteomes" id="UP000190274"/>
    </source>
</evidence>
<evidence type="ECO:0000256" key="2">
    <source>
        <dbReference type="ARBA" id="ARBA00022771"/>
    </source>
</evidence>
<dbReference type="SMART" id="SM00184">
    <property type="entry name" value="RING"/>
    <property type="match status" value="1"/>
</dbReference>
<proteinExistence type="predicted"/>
<feature type="compositionally biased region" description="Low complexity" evidence="5">
    <location>
        <begin position="292"/>
        <end position="325"/>
    </location>
</feature>
<feature type="region of interest" description="Disordered" evidence="5">
    <location>
        <begin position="412"/>
        <end position="463"/>
    </location>
</feature>
<keyword evidence="2 4" id="KW-0863">Zinc-finger</keyword>
<evidence type="ECO:0000256" key="4">
    <source>
        <dbReference type="PROSITE-ProRule" id="PRU00175"/>
    </source>
</evidence>
<feature type="compositionally biased region" description="Polar residues" evidence="5">
    <location>
        <begin position="600"/>
        <end position="617"/>
    </location>
</feature>
<protein>
    <submittedName>
        <fullName evidence="7">LADA_0F02146g1_1</fullName>
    </submittedName>
</protein>
<dbReference type="EMBL" id="LT598458">
    <property type="protein sequence ID" value="SCU90148.1"/>
    <property type="molecule type" value="Genomic_DNA"/>
</dbReference>
<keyword evidence="3" id="KW-0862">Zinc</keyword>
<feature type="region of interest" description="Disordered" evidence="5">
    <location>
        <begin position="356"/>
        <end position="386"/>
    </location>
</feature>
<dbReference type="Gene3D" id="3.30.40.10">
    <property type="entry name" value="Zinc/RING finger domain, C3HC4 (zinc finger)"/>
    <property type="match status" value="1"/>
</dbReference>
<dbReference type="PANTHER" id="PTHR45931:SF3">
    <property type="entry name" value="RING ZINC FINGER-CONTAINING PROTEIN"/>
    <property type="match status" value="1"/>
</dbReference>
<dbReference type="GO" id="GO:0005634">
    <property type="term" value="C:nucleus"/>
    <property type="evidence" value="ECO:0007669"/>
    <property type="project" value="TreeGrafter"/>
</dbReference>
<dbReference type="InterPro" id="IPR051834">
    <property type="entry name" value="RING_finger_E3_ligase"/>
</dbReference>
<organism evidence="7 8">
    <name type="scientific">Lachancea dasiensis</name>
    <dbReference type="NCBI Taxonomy" id="1072105"/>
    <lineage>
        <taxon>Eukaryota</taxon>
        <taxon>Fungi</taxon>
        <taxon>Dikarya</taxon>
        <taxon>Ascomycota</taxon>
        <taxon>Saccharomycotina</taxon>
        <taxon>Saccharomycetes</taxon>
        <taxon>Saccharomycetales</taxon>
        <taxon>Saccharomycetaceae</taxon>
        <taxon>Lachancea</taxon>
    </lineage>
</organism>
<dbReference type="Proteomes" id="UP000190274">
    <property type="component" value="Chromosome F"/>
</dbReference>
<evidence type="ECO:0000259" key="6">
    <source>
        <dbReference type="PROSITE" id="PS50089"/>
    </source>
</evidence>
<feature type="region of interest" description="Disordered" evidence="5">
    <location>
        <begin position="1"/>
        <end position="31"/>
    </location>
</feature>